<comment type="caution">
    <text evidence="2">The sequence shown here is derived from an EMBL/GenBank/DDBJ whole genome shotgun (WGS) entry which is preliminary data.</text>
</comment>
<dbReference type="AlphaFoldDB" id="A0A6V8LVI5"/>
<reference evidence="2 3" key="2">
    <citation type="submission" date="2020-05" db="EMBL/GenBank/DDBJ databases">
        <title>Draft genome sequence of Desulfovibrio sp. strainFSS-1.</title>
        <authorList>
            <person name="Shimoshige H."/>
            <person name="Kobayashi H."/>
            <person name="Maekawa T."/>
        </authorList>
    </citation>
    <scope>NUCLEOTIDE SEQUENCE [LARGE SCALE GENOMIC DNA]</scope>
    <source>
        <strain evidence="2 3">SIID29052-01</strain>
    </source>
</reference>
<sequence>MVRFREMSEHVALAEQMQEESGPVVLVNVFTVHPDESAALVEAWTRDARVMQRQPGFVSTQLHQGLAGSGVFLNHALWQSVAHFRKAFADPEFLAGLALYPPSAAASPHLFTKVGVAGICQA</sequence>
<evidence type="ECO:0000313" key="2">
    <source>
        <dbReference type="EMBL" id="GFK94109.1"/>
    </source>
</evidence>
<protein>
    <recommendedName>
        <fullName evidence="1">ABM domain-containing protein</fullName>
    </recommendedName>
</protein>
<feature type="domain" description="ABM" evidence="1">
    <location>
        <begin position="23"/>
        <end position="96"/>
    </location>
</feature>
<proteinExistence type="predicted"/>
<keyword evidence="3" id="KW-1185">Reference proteome</keyword>
<dbReference type="SUPFAM" id="SSF54909">
    <property type="entry name" value="Dimeric alpha+beta barrel"/>
    <property type="match status" value="1"/>
</dbReference>
<dbReference type="RefSeq" id="WP_173083874.1">
    <property type="nucleotide sequence ID" value="NZ_BLTE01000008.1"/>
</dbReference>
<reference evidence="2 3" key="1">
    <citation type="submission" date="2020-04" db="EMBL/GenBank/DDBJ databases">
        <authorList>
            <consortium name="Desulfovibrio sp. FSS-1 genome sequencing consortium"/>
            <person name="Shimoshige H."/>
            <person name="Kobayashi H."/>
            <person name="Maekawa T."/>
        </authorList>
    </citation>
    <scope>NUCLEOTIDE SEQUENCE [LARGE SCALE GENOMIC DNA]</scope>
    <source>
        <strain evidence="2 3">SIID29052-01</strain>
    </source>
</reference>
<dbReference type="Pfam" id="PF03992">
    <property type="entry name" value="ABM"/>
    <property type="match status" value="1"/>
</dbReference>
<dbReference type="Proteomes" id="UP000494245">
    <property type="component" value="Unassembled WGS sequence"/>
</dbReference>
<organism evidence="2 3">
    <name type="scientific">Fundidesulfovibrio magnetotacticus</name>
    <dbReference type="NCBI Taxonomy" id="2730080"/>
    <lineage>
        <taxon>Bacteria</taxon>
        <taxon>Pseudomonadati</taxon>
        <taxon>Thermodesulfobacteriota</taxon>
        <taxon>Desulfovibrionia</taxon>
        <taxon>Desulfovibrionales</taxon>
        <taxon>Desulfovibrionaceae</taxon>
        <taxon>Fundidesulfovibrio</taxon>
    </lineage>
</organism>
<evidence type="ECO:0000313" key="3">
    <source>
        <dbReference type="Proteomes" id="UP000494245"/>
    </source>
</evidence>
<evidence type="ECO:0000259" key="1">
    <source>
        <dbReference type="Pfam" id="PF03992"/>
    </source>
</evidence>
<accession>A0A6V8LVI5</accession>
<dbReference type="InterPro" id="IPR011008">
    <property type="entry name" value="Dimeric_a/b-barrel"/>
</dbReference>
<dbReference type="Gene3D" id="3.30.70.100">
    <property type="match status" value="1"/>
</dbReference>
<name>A0A6V8LVI5_9BACT</name>
<dbReference type="EMBL" id="BLTE01000008">
    <property type="protein sequence ID" value="GFK94109.1"/>
    <property type="molecule type" value="Genomic_DNA"/>
</dbReference>
<gene>
    <name evidence="2" type="ORF">NNJEOMEG_01948</name>
</gene>
<dbReference type="InterPro" id="IPR007138">
    <property type="entry name" value="ABM_dom"/>
</dbReference>